<name>A0A2W5FM76_9BACT</name>
<sequence length="415" mass="45949">MSFFGKLFNKEKNALKSRQLALSGKAEDRLKVAKSKNTQPELLYYLAQNDPDASVRQAVAKNKSTPVHASSVLAKDADEDVRLALASRLMKLLPNLSEDKQSQLYTYAIQALGTLAVDEVLKIRIALSSTLKDHAHAPPKVVGQLARDIEREVSEPVLRFCAALSDEDLLDILKTHPAAWAVQAIAGRHNVSEAVSQGVIEREDVPAGLILMDNKSANVSVATMTTIVEKSKLQPQWQKPIAIRRNLPANLALELIQFVDAKVRDLLLQRTDYDTKTMGEIAQVVRRRLDFMDEADTKKISPEERVRQMIKAKALNENSVSDALAVQDKDLALACLAALAKVPVAVAEKIMSLKTPKPVIALAWKAGLSMRAALKLQQELAYVPHNELIYPRGGTDYPLTQKEINWQLEFFGIKP</sequence>
<dbReference type="InterPro" id="IPR019285">
    <property type="entry name" value="DUF2336"/>
</dbReference>
<dbReference type="Pfam" id="PF10098">
    <property type="entry name" value="DUF2336"/>
    <property type="match status" value="1"/>
</dbReference>
<evidence type="ECO:0000313" key="2">
    <source>
        <dbReference type="Proteomes" id="UP000249739"/>
    </source>
</evidence>
<dbReference type="SUPFAM" id="SSF48371">
    <property type="entry name" value="ARM repeat"/>
    <property type="match status" value="1"/>
</dbReference>
<dbReference type="Proteomes" id="UP000249739">
    <property type="component" value="Unassembled WGS sequence"/>
</dbReference>
<comment type="caution">
    <text evidence="1">The sequence shown here is derived from an EMBL/GenBank/DDBJ whole genome shotgun (WGS) entry which is preliminary data.</text>
</comment>
<gene>
    <name evidence="1" type="ORF">DI586_06705</name>
</gene>
<accession>A0A2W5FM76</accession>
<evidence type="ECO:0000313" key="1">
    <source>
        <dbReference type="EMBL" id="PZP55474.1"/>
    </source>
</evidence>
<dbReference type="EMBL" id="QFOT01000067">
    <property type="protein sequence ID" value="PZP55474.1"/>
    <property type="molecule type" value="Genomic_DNA"/>
</dbReference>
<proteinExistence type="predicted"/>
<reference evidence="1 2" key="1">
    <citation type="submission" date="2017-08" db="EMBL/GenBank/DDBJ databases">
        <title>Infants hospitalized years apart are colonized by the same room-sourced microbial strains.</title>
        <authorList>
            <person name="Brooks B."/>
            <person name="Olm M.R."/>
            <person name="Firek B.A."/>
            <person name="Baker R."/>
            <person name="Thomas B.C."/>
            <person name="Morowitz M.J."/>
            <person name="Banfield J.F."/>
        </authorList>
    </citation>
    <scope>NUCLEOTIDE SEQUENCE [LARGE SCALE GENOMIC DNA]</scope>
    <source>
        <strain evidence="1">S2_006_000_R2_64</strain>
    </source>
</reference>
<dbReference type="AlphaFoldDB" id="A0A2W5FM76"/>
<evidence type="ECO:0008006" key="3">
    <source>
        <dbReference type="Google" id="ProtNLM"/>
    </source>
</evidence>
<protein>
    <recommendedName>
        <fullName evidence="3">DUF2336 domain-containing protein</fullName>
    </recommendedName>
</protein>
<organism evidence="1 2">
    <name type="scientific">Micavibrio aeruginosavorus</name>
    <dbReference type="NCBI Taxonomy" id="349221"/>
    <lineage>
        <taxon>Bacteria</taxon>
        <taxon>Pseudomonadati</taxon>
        <taxon>Bdellovibrionota</taxon>
        <taxon>Bdellovibrionia</taxon>
        <taxon>Bdellovibrionales</taxon>
        <taxon>Pseudobdellovibrionaceae</taxon>
        <taxon>Micavibrio</taxon>
    </lineage>
</organism>
<dbReference type="InterPro" id="IPR011989">
    <property type="entry name" value="ARM-like"/>
</dbReference>
<dbReference type="Gene3D" id="1.25.10.10">
    <property type="entry name" value="Leucine-rich Repeat Variant"/>
    <property type="match status" value="1"/>
</dbReference>
<dbReference type="InterPro" id="IPR016024">
    <property type="entry name" value="ARM-type_fold"/>
</dbReference>